<dbReference type="GO" id="GO:0005506">
    <property type="term" value="F:iron ion binding"/>
    <property type="evidence" value="ECO:0007669"/>
    <property type="project" value="InterPro"/>
</dbReference>
<dbReference type="InterPro" id="IPR001128">
    <property type="entry name" value="Cyt_P450"/>
</dbReference>
<accession>A0A9N8KV19</accession>
<dbReference type="PANTHER" id="PTHR46206:SF2">
    <property type="entry name" value="CYTOCHROME P450 MONOOXYGENASE AUSG-RELATED"/>
    <property type="match status" value="1"/>
</dbReference>
<evidence type="ECO:0000313" key="9">
    <source>
        <dbReference type="EMBL" id="CAD0114102.1"/>
    </source>
</evidence>
<dbReference type="SUPFAM" id="SSF48264">
    <property type="entry name" value="Cytochrome P450"/>
    <property type="match status" value="1"/>
</dbReference>
<dbReference type="Proteomes" id="UP000745764">
    <property type="component" value="Unassembled WGS sequence"/>
</dbReference>
<feature type="binding site" description="axial binding residue" evidence="8">
    <location>
        <position position="306"/>
    </location>
    <ligand>
        <name>heme</name>
        <dbReference type="ChEBI" id="CHEBI:30413"/>
    </ligand>
    <ligandPart>
        <name>Fe</name>
        <dbReference type="ChEBI" id="CHEBI:18248"/>
    </ligandPart>
</feature>
<dbReference type="Gene3D" id="1.10.630.10">
    <property type="entry name" value="Cytochrome P450"/>
    <property type="match status" value="1"/>
</dbReference>
<evidence type="ECO:0000256" key="7">
    <source>
        <dbReference type="ARBA" id="ARBA00023033"/>
    </source>
</evidence>
<keyword evidence="6 8" id="KW-0408">Iron</keyword>
<dbReference type="InterPro" id="IPR002403">
    <property type="entry name" value="Cyt_P450_E_grp-IV"/>
</dbReference>
<name>A0A9N8KV19_9PEZI</name>
<evidence type="ECO:0000256" key="8">
    <source>
        <dbReference type="PIRSR" id="PIRSR602403-1"/>
    </source>
</evidence>
<comment type="similarity">
    <text evidence="2">Belongs to the cytochrome P450 family.</text>
</comment>
<keyword evidence="5" id="KW-0560">Oxidoreductase</keyword>
<dbReference type="EMBL" id="CAINUL010000016">
    <property type="protein sequence ID" value="CAD0114102.1"/>
    <property type="molecule type" value="Genomic_DNA"/>
</dbReference>
<evidence type="ECO:0000256" key="2">
    <source>
        <dbReference type="ARBA" id="ARBA00010617"/>
    </source>
</evidence>
<evidence type="ECO:0000256" key="4">
    <source>
        <dbReference type="ARBA" id="ARBA00022723"/>
    </source>
</evidence>
<reference evidence="9" key="1">
    <citation type="submission" date="2020-06" db="EMBL/GenBank/DDBJ databases">
        <authorList>
            <person name="Onetto C."/>
        </authorList>
    </citation>
    <scope>NUCLEOTIDE SEQUENCE</scope>
</reference>
<keyword evidence="4 8" id="KW-0479">Metal-binding</keyword>
<gene>
    <name evidence="9" type="ORF">AWRI4620_LOCUS8357</name>
</gene>
<dbReference type="PRINTS" id="PR00465">
    <property type="entry name" value="EP450IV"/>
</dbReference>
<evidence type="ECO:0000256" key="1">
    <source>
        <dbReference type="ARBA" id="ARBA00001971"/>
    </source>
</evidence>
<sequence>MIKSKLSKNEANIPAMNAHLAEALDQHWGNNKTWRLLDWQKDTTTLISQAAAAVFVGPQLVKNPEWQELTVNYVLDYFTAIGQIRQWPAVLWPVAHHFNSLSQSCRRYMKRARTMMRDELDRREAEKATSNSTYNDAIKWLSDAAGKHDVDHGALQLALVVAALFTTSEALRQTFLEICKHPNIISPLRDEIEDAISQHGWSTSALFKMRLLDSVMKEAQRTLPAIVDLERKALSDTTLPNGVTIPRGSHLAVDASLMWSPDVHTNPKAFDGHRYLSLREKTGSPVYAFTASSKEHATFGLGRSVCPGRFLADTELKLCLAQILLKYDFRLQEGYKSSSMYMGFYPIVDPVAKVEVRRRE</sequence>
<dbReference type="GO" id="GO:0020037">
    <property type="term" value="F:heme binding"/>
    <property type="evidence" value="ECO:0007669"/>
    <property type="project" value="InterPro"/>
</dbReference>
<dbReference type="GO" id="GO:0016705">
    <property type="term" value="F:oxidoreductase activity, acting on paired donors, with incorporation or reduction of molecular oxygen"/>
    <property type="evidence" value="ECO:0007669"/>
    <property type="project" value="InterPro"/>
</dbReference>
<dbReference type="Pfam" id="PF00067">
    <property type="entry name" value="p450"/>
    <property type="match status" value="1"/>
</dbReference>
<evidence type="ECO:0000256" key="3">
    <source>
        <dbReference type="ARBA" id="ARBA00022617"/>
    </source>
</evidence>
<comment type="caution">
    <text evidence="9">The sequence shown here is derived from an EMBL/GenBank/DDBJ whole genome shotgun (WGS) entry which is preliminary data.</text>
</comment>
<dbReference type="PANTHER" id="PTHR46206">
    <property type="entry name" value="CYTOCHROME P450"/>
    <property type="match status" value="1"/>
</dbReference>
<proteinExistence type="inferred from homology"/>
<protein>
    <recommendedName>
        <fullName evidence="11">Cytochrome P450</fullName>
    </recommendedName>
</protein>
<keyword evidence="10" id="KW-1185">Reference proteome</keyword>
<evidence type="ECO:0000256" key="5">
    <source>
        <dbReference type="ARBA" id="ARBA00023002"/>
    </source>
</evidence>
<keyword evidence="7" id="KW-0503">Monooxygenase</keyword>
<comment type="cofactor">
    <cofactor evidence="1 8">
        <name>heme</name>
        <dbReference type="ChEBI" id="CHEBI:30413"/>
    </cofactor>
</comment>
<dbReference type="OrthoDB" id="1844152at2759"/>
<dbReference type="CDD" id="cd11041">
    <property type="entry name" value="CYP503A1-like"/>
    <property type="match status" value="1"/>
</dbReference>
<evidence type="ECO:0000256" key="6">
    <source>
        <dbReference type="ARBA" id="ARBA00023004"/>
    </source>
</evidence>
<evidence type="ECO:0000313" key="10">
    <source>
        <dbReference type="Proteomes" id="UP000745764"/>
    </source>
</evidence>
<organism evidence="9 10">
    <name type="scientific">Aureobasidium uvarum</name>
    <dbReference type="NCBI Taxonomy" id="2773716"/>
    <lineage>
        <taxon>Eukaryota</taxon>
        <taxon>Fungi</taxon>
        <taxon>Dikarya</taxon>
        <taxon>Ascomycota</taxon>
        <taxon>Pezizomycotina</taxon>
        <taxon>Dothideomycetes</taxon>
        <taxon>Dothideomycetidae</taxon>
        <taxon>Dothideales</taxon>
        <taxon>Saccotheciaceae</taxon>
        <taxon>Aureobasidium</taxon>
    </lineage>
</organism>
<dbReference type="AlphaFoldDB" id="A0A9N8KV19"/>
<dbReference type="GO" id="GO:0004497">
    <property type="term" value="F:monooxygenase activity"/>
    <property type="evidence" value="ECO:0007669"/>
    <property type="project" value="UniProtKB-KW"/>
</dbReference>
<keyword evidence="3 8" id="KW-0349">Heme</keyword>
<dbReference type="InterPro" id="IPR036396">
    <property type="entry name" value="Cyt_P450_sf"/>
</dbReference>
<evidence type="ECO:0008006" key="11">
    <source>
        <dbReference type="Google" id="ProtNLM"/>
    </source>
</evidence>